<dbReference type="InterPro" id="IPR036388">
    <property type="entry name" value="WH-like_DNA-bd_sf"/>
</dbReference>
<sequence length="214" mass="23784">MRLALDEGDRAFLRELHRLRAANVQELCRALGVTATAVRQRLVRLQGVGLIDRALVRSGRGRPHHRYVLTDLGLNELGDNYAELAALLWDELQQIDEPTVRNRVLGRMQQRLVQRYGGGVQGRTVTQRLEQLGQALAERGFPVEVDRSHSMPVLRERHCPYHDLAVADSAICTLEQGVYEQIVGVPLVLTQCCRNGDACCEFQVQAAATAAVPG</sequence>
<dbReference type="PRINTS" id="PR00033">
    <property type="entry name" value="HTHASNC"/>
</dbReference>
<accession>A0A7C4QSM7</accession>
<dbReference type="AlphaFoldDB" id="A0A7C4QSM7"/>
<gene>
    <name evidence="1" type="ORF">ENS64_14175</name>
</gene>
<protein>
    <submittedName>
        <fullName evidence="1">Transcriptional regulator</fullName>
    </submittedName>
</protein>
<comment type="caution">
    <text evidence="1">The sequence shown here is derived from an EMBL/GenBank/DDBJ whole genome shotgun (WGS) entry which is preliminary data.</text>
</comment>
<dbReference type="Gene3D" id="1.10.10.10">
    <property type="entry name" value="Winged helix-like DNA-binding domain superfamily/Winged helix DNA-binding domain"/>
    <property type="match status" value="1"/>
</dbReference>
<dbReference type="InterPro" id="IPR036390">
    <property type="entry name" value="WH_DNA-bd_sf"/>
</dbReference>
<evidence type="ECO:0000313" key="1">
    <source>
        <dbReference type="EMBL" id="HGT40388.1"/>
    </source>
</evidence>
<dbReference type="GO" id="GO:0043565">
    <property type="term" value="F:sequence-specific DNA binding"/>
    <property type="evidence" value="ECO:0007669"/>
    <property type="project" value="InterPro"/>
</dbReference>
<proteinExistence type="predicted"/>
<dbReference type="SUPFAM" id="SSF46785">
    <property type="entry name" value="Winged helix' DNA-binding domain"/>
    <property type="match status" value="1"/>
</dbReference>
<dbReference type="InterPro" id="IPR011991">
    <property type="entry name" value="ArsR-like_HTH"/>
</dbReference>
<dbReference type="GO" id="GO:0006355">
    <property type="term" value="P:regulation of DNA-templated transcription"/>
    <property type="evidence" value="ECO:0007669"/>
    <property type="project" value="UniProtKB-ARBA"/>
</dbReference>
<dbReference type="EMBL" id="DSVQ01000016">
    <property type="protein sequence ID" value="HGT40388.1"/>
    <property type="molecule type" value="Genomic_DNA"/>
</dbReference>
<name>A0A7C4QSM7_9PLAN</name>
<dbReference type="InterPro" id="IPR000485">
    <property type="entry name" value="AsnC-type_HTH_dom"/>
</dbReference>
<dbReference type="CDD" id="cd00090">
    <property type="entry name" value="HTH_ARSR"/>
    <property type="match status" value="1"/>
</dbReference>
<reference evidence="1" key="1">
    <citation type="journal article" date="2020" name="mSystems">
        <title>Genome- and Community-Level Interaction Insights into Carbon Utilization and Element Cycling Functions of Hydrothermarchaeota in Hydrothermal Sediment.</title>
        <authorList>
            <person name="Zhou Z."/>
            <person name="Liu Y."/>
            <person name="Xu W."/>
            <person name="Pan J."/>
            <person name="Luo Z.H."/>
            <person name="Li M."/>
        </authorList>
    </citation>
    <scope>NUCLEOTIDE SEQUENCE [LARGE SCALE GENOMIC DNA]</scope>
    <source>
        <strain evidence="1">SpSt-508</strain>
    </source>
</reference>
<organism evidence="1">
    <name type="scientific">Schlesneria paludicola</name>
    <dbReference type="NCBI Taxonomy" id="360056"/>
    <lineage>
        <taxon>Bacteria</taxon>
        <taxon>Pseudomonadati</taxon>
        <taxon>Planctomycetota</taxon>
        <taxon>Planctomycetia</taxon>
        <taxon>Planctomycetales</taxon>
        <taxon>Planctomycetaceae</taxon>
        <taxon>Schlesneria</taxon>
    </lineage>
</organism>